<organism evidence="1 2">
    <name type="scientific">Cotesia typhae</name>
    <dbReference type="NCBI Taxonomy" id="2053667"/>
    <lineage>
        <taxon>Eukaryota</taxon>
        <taxon>Metazoa</taxon>
        <taxon>Ecdysozoa</taxon>
        <taxon>Arthropoda</taxon>
        <taxon>Hexapoda</taxon>
        <taxon>Insecta</taxon>
        <taxon>Pterygota</taxon>
        <taxon>Neoptera</taxon>
        <taxon>Endopterygota</taxon>
        <taxon>Hymenoptera</taxon>
        <taxon>Apocrita</taxon>
        <taxon>Ichneumonoidea</taxon>
        <taxon>Braconidae</taxon>
        <taxon>Microgastrinae</taxon>
        <taxon>Cotesia</taxon>
    </lineage>
</organism>
<dbReference type="OrthoDB" id="7663419at2759"/>
<proteinExistence type="predicted"/>
<comment type="caution">
    <text evidence="1">The sequence shown here is derived from an EMBL/GenBank/DDBJ whole genome shotgun (WGS) entry which is preliminary data.</text>
</comment>
<reference evidence="1" key="2">
    <citation type="submission" date="2021-04" db="EMBL/GenBank/DDBJ databases">
        <title>Genome-wide patterns of bracovirus chromosomal integration into multiple host tissues during parasitism.</title>
        <authorList>
            <person name="Chebbi M.A.C."/>
        </authorList>
    </citation>
    <scope>NUCLEOTIDE SEQUENCE</scope>
    <source>
        <tissue evidence="1">Whole body</tissue>
    </source>
</reference>
<evidence type="ECO:0000313" key="1">
    <source>
        <dbReference type="EMBL" id="KAG8037712.1"/>
    </source>
</evidence>
<keyword evidence="2" id="KW-1185">Reference proteome</keyword>
<gene>
    <name evidence="1" type="ORF">G9C98_005923</name>
</gene>
<name>A0A8J5URF2_9HYME</name>
<dbReference type="AlphaFoldDB" id="A0A8J5URF2"/>
<dbReference type="EMBL" id="JAAOIC020000047">
    <property type="protein sequence ID" value="KAG8037712.1"/>
    <property type="molecule type" value="Genomic_DNA"/>
</dbReference>
<protein>
    <submittedName>
        <fullName evidence="1">Uncharacterized protein</fullName>
    </submittedName>
</protein>
<reference evidence="1" key="1">
    <citation type="submission" date="2020-03" db="EMBL/GenBank/DDBJ databases">
        <authorList>
            <person name="Chebbi M.A."/>
            <person name="Drezen J.M."/>
        </authorList>
    </citation>
    <scope>NUCLEOTIDE SEQUENCE</scope>
    <source>
        <tissue evidence="1">Whole body</tissue>
    </source>
</reference>
<sequence length="161" mass="18124">MKPQNLFIFEAVVIALVILSFTNKVDLWLETWLPIYCTKNEDCPDNLSCLIKDKECRNPCNSTGCKFADEIYSVKNHVINCTSTAKSCTEQKDCPDTLDCLEKKCRSPCDGKKCDEGKICVVQNHKDKCESINEKNNKTELGGKVDAVTPCSKWKFLCRAG</sequence>
<accession>A0A8J5URF2</accession>
<dbReference type="Proteomes" id="UP000729913">
    <property type="component" value="Unassembled WGS sequence"/>
</dbReference>
<evidence type="ECO:0000313" key="2">
    <source>
        <dbReference type="Proteomes" id="UP000729913"/>
    </source>
</evidence>